<sequence>MITGNKSVVAIRGILHDIGVLSQSFDSISFKFISRVCNEPADRLAKNSMFQFSNNLSEIDHNDPV</sequence>
<dbReference type="Proteomes" id="UP000712281">
    <property type="component" value="Unassembled WGS sequence"/>
</dbReference>
<evidence type="ECO:0000313" key="2">
    <source>
        <dbReference type="EMBL" id="KAF2544541.1"/>
    </source>
</evidence>
<organism evidence="2 3">
    <name type="scientific">Brassica cretica</name>
    <name type="common">Mustard</name>
    <dbReference type="NCBI Taxonomy" id="69181"/>
    <lineage>
        <taxon>Eukaryota</taxon>
        <taxon>Viridiplantae</taxon>
        <taxon>Streptophyta</taxon>
        <taxon>Embryophyta</taxon>
        <taxon>Tracheophyta</taxon>
        <taxon>Spermatophyta</taxon>
        <taxon>Magnoliopsida</taxon>
        <taxon>eudicotyledons</taxon>
        <taxon>Gunneridae</taxon>
        <taxon>Pentapetalae</taxon>
        <taxon>rosids</taxon>
        <taxon>malvids</taxon>
        <taxon>Brassicales</taxon>
        <taxon>Brassicaceae</taxon>
        <taxon>Brassiceae</taxon>
        <taxon>Brassica</taxon>
    </lineage>
</organism>
<protein>
    <recommendedName>
        <fullName evidence="1">RNase H type-1 domain-containing protein</fullName>
    </recommendedName>
</protein>
<dbReference type="EMBL" id="QGKW02002005">
    <property type="protein sequence ID" value="KAF2544541.1"/>
    <property type="molecule type" value="Genomic_DNA"/>
</dbReference>
<name>A0A8S9GER4_BRACR</name>
<dbReference type="AlphaFoldDB" id="A0A8S9GER4"/>
<proteinExistence type="predicted"/>
<dbReference type="Pfam" id="PF13456">
    <property type="entry name" value="RVT_3"/>
    <property type="match status" value="1"/>
</dbReference>
<reference evidence="2" key="1">
    <citation type="submission" date="2019-12" db="EMBL/GenBank/DDBJ databases">
        <title>Genome sequencing and annotation of Brassica cretica.</title>
        <authorList>
            <person name="Studholme D.J."/>
            <person name="Sarris P.F."/>
        </authorList>
    </citation>
    <scope>NUCLEOTIDE SEQUENCE</scope>
    <source>
        <strain evidence="2">PFS-001/15</strain>
        <tissue evidence="2">Leaf</tissue>
    </source>
</reference>
<comment type="caution">
    <text evidence="2">The sequence shown here is derived from an EMBL/GenBank/DDBJ whole genome shotgun (WGS) entry which is preliminary data.</text>
</comment>
<gene>
    <name evidence="2" type="ORF">F2Q68_00029368</name>
</gene>
<dbReference type="InterPro" id="IPR002156">
    <property type="entry name" value="RNaseH_domain"/>
</dbReference>
<accession>A0A8S9GER4</accession>
<evidence type="ECO:0000259" key="1">
    <source>
        <dbReference type="Pfam" id="PF13456"/>
    </source>
</evidence>
<feature type="domain" description="RNase H type-1" evidence="1">
    <location>
        <begin position="13"/>
        <end position="47"/>
    </location>
</feature>
<dbReference type="GO" id="GO:0004523">
    <property type="term" value="F:RNA-DNA hybrid ribonuclease activity"/>
    <property type="evidence" value="ECO:0007669"/>
    <property type="project" value="InterPro"/>
</dbReference>
<dbReference type="GO" id="GO:0003676">
    <property type="term" value="F:nucleic acid binding"/>
    <property type="evidence" value="ECO:0007669"/>
    <property type="project" value="InterPro"/>
</dbReference>
<evidence type="ECO:0000313" key="3">
    <source>
        <dbReference type="Proteomes" id="UP000712281"/>
    </source>
</evidence>